<dbReference type="GO" id="GO:0006950">
    <property type="term" value="P:response to stress"/>
    <property type="evidence" value="ECO:0007669"/>
    <property type="project" value="TreeGrafter"/>
</dbReference>
<gene>
    <name evidence="2" type="ORF">GMST_04950</name>
</gene>
<organism evidence="2 3">
    <name type="scientific">Geomonas silvestris</name>
    <dbReference type="NCBI Taxonomy" id="2740184"/>
    <lineage>
        <taxon>Bacteria</taxon>
        <taxon>Pseudomonadati</taxon>
        <taxon>Thermodesulfobacteriota</taxon>
        <taxon>Desulfuromonadia</taxon>
        <taxon>Geobacterales</taxon>
        <taxon>Geobacteraceae</taxon>
        <taxon>Geomonas</taxon>
    </lineage>
</organism>
<evidence type="ECO:0000259" key="1">
    <source>
        <dbReference type="PROSITE" id="PS50995"/>
    </source>
</evidence>
<name>A0A6V8MDW1_9BACT</name>
<dbReference type="PROSITE" id="PS50995">
    <property type="entry name" value="HTH_MARR_2"/>
    <property type="match status" value="1"/>
</dbReference>
<dbReference type="InterPro" id="IPR036388">
    <property type="entry name" value="WH-like_DNA-bd_sf"/>
</dbReference>
<feature type="domain" description="HTH marR-type" evidence="1">
    <location>
        <begin position="6"/>
        <end position="142"/>
    </location>
</feature>
<dbReference type="EMBL" id="BLXX01000001">
    <property type="protein sequence ID" value="GFO58170.1"/>
    <property type="molecule type" value="Genomic_DNA"/>
</dbReference>
<keyword evidence="3" id="KW-1185">Reference proteome</keyword>
<dbReference type="RefSeq" id="WP_183353014.1">
    <property type="nucleotide sequence ID" value="NZ_BLXX01000001.1"/>
</dbReference>
<dbReference type="InterPro" id="IPR036390">
    <property type="entry name" value="WH_DNA-bd_sf"/>
</dbReference>
<dbReference type="PANTHER" id="PTHR33164">
    <property type="entry name" value="TRANSCRIPTIONAL REGULATOR, MARR FAMILY"/>
    <property type="match status" value="1"/>
</dbReference>
<reference evidence="3" key="1">
    <citation type="submission" date="2020-06" db="EMBL/GenBank/DDBJ databases">
        <title>Draft genomic sequence of Geomonas sp. Red330.</title>
        <authorList>
            <person name="Itoh H."/>
            <person name="Zhenxing X."/>
            <person name="Ushijima N."/>
            <person name="Masuda Y."/>
            <person name="Shiratori Y."/>
            <person name="Senoo K."/>
        </authorList>
    </citation>
    <scope>NUCLEOTIDE SEQUENCE [LARGE SCALE GENOMIC DNA]</scope>
    <source>
        <strain evidence="3">Red330</strain>
    </source>
</reference>
<proteinExistence type="predicted"/>
<dbReference type="SUPFAM" id="SSF46785">
    <property type="entry name" value="Winged helix' DNA-binding domain"/>
    <property type="match status" value="1"/>
</dbReference>
<dbReference type="Pfam" id="PF01047">
    <property type="entry name" value="MarR"/>
    <property type="match status" value="1"/>
</dbReference>
<dbReference type="InterPro" id="IPR039422">
    <property type="entry name" value="MarR/SlyA-like"/>
</dbReference>
<dbReference type="GO" id="GO:0003700">
    <property type="term" value="F:DNA-binding transcription factor activity"/>
    <property type="evidence" value="ECO:0007669"/>
    <property type="project" value="InterPro"/>
</dbReference>
<dbReference type="PANTHER" id="PTHR33164:SF43">
    <property type="entry name" value="HTH-TYPE TRANSCRIPTIONAL REPRESSOR YETL"/>
    <property type="match status" value="1"/>
</dbReference>
<evidence type="ECO:0000313" key="3">
    <source>
        <dbReference type="Proteomes" id="UP000556026"/>
    </source>
</evidence>
<evidence type="ECO:0000313" key="2">
    <source>
        <dbReference type="EMBL" id="GFO58170.1"/>
    </source>
</evidence>
<accession>A0A6V8MDW1</accession>
<dbReference type="PRINTS" id="PR00598">
    <property type="entry name" value="HTHMARR"/>
</dbReference>
<dbReference type="Gene3D" id="1.10.10.10">
    <property type="entry name" value="Winged helix-like DNA-binding domain superfamily/Winged helix DNA-binding domain"/>
    <property type="match status" value="1"/>
</dbReference>
<dbReference type="AlphaFoldDB" id="A0A6V8MDW1"/>
<sequence length="145" mass="16320">MFKRTPSPIIAQIAKIRESANLLLEKELLARDLKGIVPAHGLVFCFLFRQDEPIPIKALVQESGRVKSTVTGMVNTLEKHGYLYKIECPDDARSTLIGLTEKGKAIQQDFEDVSETLENKVFGSMPPEDRQRLLELLAVIEKNLD</sequence>
<dbReference type="SMART" id="SM00347">
    <property type="entry name" value="HTH_MARR"/>
    <property type="match status" value="1"/>
</dbReference>
<comment type="caution">
    <text evidence="2">The sequence shown here is derived from an EMBL/GenBank/DDBJ whole genome shotgun (WGS) entry which is preliminary data.</text>
</comment>
<dbReference type="InterPro" id="IPR000835">
    <property type="entry name" value="HTH_MarR-typ"/>
</dbReference>
<protein>
    <recommendedName>
        <fullName evidence="1">HTH marR-type domain-containing protein</fullName>
    </recommendedName>
</protein>
<dbReference type="Proteomes" id="UP000556026">
    <property type="component" value="Unassembled WGS sequence"/>
</dbReference>